<feature type="compositionally biased region" description="Polar residues" evidence="1">
    <location>
        <begin position="200"/>
        <end position="220"/>
    </location>
</feature>
<protein>
    <recommendedName>
        <fullName evidence="5">PH domain-containing protein</fullName>
    </recommendedName>
</protein>
<keyword evidence="4" id="KW-1185">Reference proteome</keyword>
<dbReference type="InterPro" id="IPR025187">
    <property type="entry name" value="DUF4112"/>
</dbReference>
<evidence type="ECO:0000256" key="2">
    <source>
        <dbReference type="SAM" id="Phobius"/>
    </source>
</evidence>
<sequence length="288" mass="31727">MSKYMAKLVFDRILKETPLNNQGREDPYFETVPTKKLGIFSGKLKTKKRKKALPPGLSEEDQQTLVKVKRRAYRLDMALGTFCGIKIGWGSVIGLVPAIGDVVDTLLALMVIRTAAQAKLPAYVLLHMLLNVAFDFVIGLVPFLGDLADMAYKANTRNAIILEDYLRKRGRENIHRSGLPQQVDPSLGEVEEDDEIGVISTQPITQPQPTHSSAPKGSTGRQREYDPESHRGVRSGESSKHGGSSKHGFSGGDGSSRSKNSRDKPSRKESSRGHQRLFSQETGVTDGR</sequence>
<dbReference type="FunCoup" id="A0A5J5F7H3">
    <property type="interactions" value="27"/>
</dbReference>
<dbReference type="OrthoDB" id="2103474at2759"/>
<feature type="transmembrane region" description="Helical" evidence="2">
    <location>
        <begin position="120"/>
        <end position="144"/>
    </location>
</feature>
<reference evidence="3 4" key="1">
    <citation type="submission" date="2019-09" db="EMBL/GenBank/DDBJ databases">
        <title>Draft genome of the ectomycorrhizal ascomycete Sphaerosporella brunnea.</title>
        <authorList>
            <consortium name="DOE Joint Genome Institute"/>
            <person name="Benucci G.M."/>
            <person name="Marozzi G."/>
            <person name="Antonielli L."/>
            <person name="Sanchez S."/>
            <person name="Marco P."/>
            <person name="Wang X."/>
            <person name="Falini L.B."/>
            <person name="Barry K."/>
            <person name="Haridas S."/>
            <person name="Lipzen A."/>
            <person name="Labutti K."/>
            <person name="Grigoriev I.V."/>
            <person name="Murat C."/>
            <person name="Martin F."/>
            <person name="Albertini E."/>
            <person name="Donnini D."/>
            <person name="Bonito G."/>
        </authorList>
    </citation>
    <scope>NUCLEOTIDE SEQUENCE [LARGE SCALE GENOMIC DNA]</scope>
    <source>
        <strain evidence="3 4">Sb_GMNB300</strain>
    </source>
</reference>
<feature type="compositionally biased region" description="Basic and acidic residues" evidence="1">
    <location>
        <begin position="260"/>
        <end position="272"/>
    </location>
</feature>
<dbReference type="Proteomes" id="UP000326924">
    <property type="component" value="Unassembled WGS sequence"/>
</dbReference>
<proteinExistence type="predicted"/>
<feature type="transmembrane region" description="Helical" evidence="2">
    <location>
        <begin position="77"/>
        <end position="100"/>
    </location>
</feature>
<keyword evidence="2" id="KW-1133">Transmembrane helix</keyword>
<dbReference type="Pfam" id="PF13430">
    <property type="entry name" value="DUF4112"/>
    <property type="match status" value="1"/>
</dbReference>
<name>A0A5J5F7H3_9PEZI</name>
<dbReference type="AlphaFoldDB" id="A0A5J5F7H3"/>
<dbReference type="PANTHER" id="PTHR35519">
    <property type="entry name" value="MEMBRANE PROTEINS"/>
    <property type="match status" value="1"/>
</dbReference>
<organism evidence="3 4">
    <name type="scientific">Sphaerosporella brunnea</name>
    <dbReference type="NCBI Taxonomy" id="1250544"/>
    <lineage>
        <taxon>Eukaryota</taxon>
        <taxon>Fungi</taxon>
        <taxon>Dikarya</taxon>
        <taxon>Ascomycota</taxon>
        <taxon>Pezizomycotina</taxon>
        <taxon>Pezizomycetes</taxon>
        <taxon>Pezizales</taxon>
        <taxon>Pyronemataceae</taxon>
        <taxon>Sphaerosporella</taxon>
    </lineage>
</organism>
<evidence type="ECO:0000313" key="4">
    <source>
        <dbReference type="Proteomes" id="UP000326924"/>
    </source>
</evidence>
<accession>A0A5J5F7H3</accession>
<keyword evidence="2" id="KW-0472">Membrane</keyword>
<comment type="caution">
    <text evidence="3">The sequence shown here is derived from an EMBL/GenBank/DDBJ whole genome shotgun (WGS) entry which is preliminary data.</text>
</comment>
<evidence type="ECO:0000256" key="1">
    <source>
        <dbReference type="SAM" id="MobiDB-lite"/>
    </source>
</evidence>
<keyword evidence="2" id="KW-0812">Transmembrane</keyword>
<evidence type="ECO:0008006" key="5">
    <source>
        <dbReference type="Google" id="ProtNLM"/>
    </source>
</evidence>
<evidence type="ECO:0000313" key="3">
    <source>
        <dbReference type="EMBL" id="KAA8912866.1"/>
    </source>
</evidence>
<feature type="region of interest" description="Disordered" evidence="1">
    <location>
        <begin position="200"/>
        <end position="288"/>
    </location>
</feature>
<dbReference type="PANTHER" id="PTHR35519:SF2">
    <property type="entry name" value="PH DOMAIN PROTEIN"/>
    <property type="match status" value="1"/>
</dbReference>
<gene>
    <name evidence="3" type="ORF">FN846DRAFT_772837</name>
</gene>
<dbReference type="EMBL" id="VXIS01000019">
    <property type="protein sequence ID" value="KAA8912866.1"/>
    <property type="molecule type" value="Genomic_DNA"/>
</dbReference>
<dbReference type="InParanoid" id="A0A5J5F7H3"/>
<feature type="compositionally biased region" description="Basic and acidic residues" evidence="1">
    <location>
        <begin position="221"/>
        <end position="231"/>
    </location>
</feature>
<feature type="compositionally biased region" description="Polar residues" evidence="1">
    <location>
        <begin position="277"/>
        <end position="288"/>
    </location>
</feature>